<dbReference type="PROSITE" id="PS50093">
    <property type="entry name" value="PKD"/>
    <property type="match status" value="1"/>
</dbReference>
<organism evidence="2 3">
    <name type="scientific">Niastella koreensis</name>
    <dbReference type="NCBI Taxonomy" id="354356"/>
    <lineage>
        <taxon>Bacteria</taxon>
        <taxon>Pseudomonadati</taxon>
        <taxon>Bacteroidota</taxon>
        <taxon>Chitinophagia</taxon>
        <taxon>Chitinophagales</taxon>
        <taxon>Chitinophagaceae</taxon>
        <taxon>Niastella</taxon>
    </lineage>
</organism>
<reference evidence="2 3" key="1">
    <citation type="submission" date="2016-04" db="EMBL/GenBank/DDBJ databases">
        <authorList>
            <person name="Chen L."/>
            <person name="Zhuang W."/>
            <person name="Wang G."/>
        </authorList>
    </citation>
    <scope>NUCLEOTIDE SEQUENCE [LARGE SCALE GENOMIC DNA]</scope>
    <source>
        <strain evidence="3">GR20</strain>
    </source>
</reference>
<dbReference type="InterPro" id="IPR000601">
    <property type="entry name" value="PKD_dom"/>
</dbReference>
<proteinExistence type="predicted"/>
<dbReference type="SMART" id="SM00089">
    <property type="entry name" value="PKD"/>
    <property type="match status" value="3"/>
</dbReference>
<dbReference type="EMBL" id="LWBO01000011">
    <property type="protein sequence ID" value="OQP49217.1"/>
    <property type="molecule type" value="Genomic_DNA"/>
</dbReference>
<name>A0ABX3NXQ2_9BACT</name>
<evidence type="ECO:0000313" key="3">
    <source>
        <dbReference type="Proteomes" id="UP000192277"/>
    </source>
</evidence>
<dbReference type="InterPro" id="IPR035986">
    <property type="entry name" value="PKD_dom_sf"/>
</dbReference>
<dbReference type="Proteomes" id="UP000192277">
    <property type="component" value="Unassembled WGS sequence"/>
</dbReference>
<feature type="domain" description="PKD" evidence="1">
    <location>
        <begin position="1040"/>
        <end position="1110"/>
    </location>
</feature>
<comment type="caution">
    <text evidence="2">The sequence shown here is derived from an EMBL/GenBank/DDBJ whole genome shotgun (WGS) entry which is preliminary data.</text>
</comment>
<accession>A0ABX3NXQ2</accession>
<dbReference type="InterPro" id="IPR029865">
    <property type="entry name" value="KIAA0319-like"/>
</dbReference>
<dbReference type="Gene3D" id="2.60.40.1120">
    <property type="entry name" value="Carboxypeptidase-like, regulatory domain"/>
    <property type="match status" value="1"/>
</dbReference>
<dbReference type="InterPro" id="IPR008969">
    <property type="entry name" value="CarboxyPept-like_regulatory"/>
</dbReference>
<sequence>MLPVNYVYPKFVPDQLLTSDDLNELFCYLDKQGRLTRTNLIGIGIVCGMEVQLNSAKTVVTITEGTGVTSAGYLINVPLRNFPKASLYDPVKEKYYSKFVNTAADPKTKKFDLWELKEVDDETGDINITESFLSDKVVLYFVELLEVNNKNCDPNSCDDKGIHVNVTFRPLLVKKVDAGTLIGATGSQTIDLVISLAEVRMRRFDVPNTSPVTSTNIFDAYKAVLTKPFIVSIEATLTAAWNIFKTYAQAEYQTTNPFAGLANEFEYINNGSISTHQLQHIQYIYDFFSDVLQTYDEFRRTGKHVLSICCPDCDLFPRHLLLGEAIPLAAGTASQYRQYFLYSPLFEQRDELAQLQILFKKLVLIVQQFFLPAVSTSTNSSKLDDYIRITPSILGDVDISKKAIPYYYHAVAGPYPLYKSWSLQKTLQGIPQRNLSYNAKDYNGTDDFVLNPLLYDLEPYNFLRIEGIIGKSYVKVLQNLKAMISQNRLPVDVIALNTENTNLLQGINTSNASAFSGVIDDINLEDMVCYFQDLDALYAAMKNELLCNLCKELKYYYDLGFGIQVTNSAETETKVDLLNTCSPGYKVRSGTFGYYIEQLYAKVGDSGNVTMQIIAALFNLEGTSLHGTLGSFVGYLVDYFEVPVYIIRLANTITDDLSAFEVEEYCRIHQYLSDKANAIKFAYDVLTSDTEKDNEAGLTIIKNLLRQNTADRVLSFFRIEDLFDHLDALIYSCKCAAFKAIKAEYLQRVVKLTLLRQFGYFTKQHPGIQHKAGVPMGGTFIIVYHNRPNTITKGRAFGIFILKGKVTDEEGELLHSVSITIKETGQQTKADAEGNFSIRIKTLPTVLVFRASHYEPKEVTITSDNPITVRMGIDDKEEPQNAIGGIVAGTVIADFYLPYRCCSDCPPIQYVVPEIKDTPPANQGPIADAGTDQVITLPANTVVLNGSASTDPDGSITQFQWVRLSGPNTPQIVTPNSSQSGVTGLVQGVYEFELTVTDNKGSTARDSMLVTVNPAPHVNQPPVANAGTDRTYTISTANPLVLDGSASTDPDGTIQSYKWERASGPNTPVIVAPNSVQTPVTALVPGEYEFKLTVTDNEGASASASVKITVALPENKPPVANAGIDQVITLPVNTVTLNGSSSVDPDGAIKVFSWNLKTGPNTPLFGTPDAAITQVSGLAAGSYEFELKVQDDRGATATDTVAVTVNRAPEKSCTSFHNITVLFGSLKDTDPNNFALFTRLFQFYPQVAAYFKQLDADQVLAMPIDKQIDFFATPIGGAGINVLLLQWLKQLNELILANTENLRTLALALYRILMLLSMYIACIQKEDADKAKVPMDEVFRLIEENTKAWADLNKQKPFAAPDMDIIKQIFTDLKTEEARIISNGEATIKPVYLELIRAIIKILDTIV</sequence>
<gene>
    <name evidence="2" type="ORF">A4D02_29945</name>
</gene>
<dbReference type="CDD" id="cd00146">
    <property type="entry name" value="PKD"/>
    <property type="match status" value="3"/>
</dbReference>
<keyword evidence="3" id="KW-1185">Reference proteome</keyword>
<dbReference type="Pfam" id="PF22352">
    <property type="entry name" value="K319L-like_PKD"/>
    <property type="match status" value="3"/>
</dbReference>
<dbReference type="PANTHER" id="PTHR46182">
    <property type="entry name" value="FI19480P1"/>
    <property type="match status" value="1"/>
</dbReference>
<dbReference type="Pfam" id="PF13715">
    <property type="entry name" value="CarbopepD_reg_2"/>
    <property type="match status" value="1"/>
</dbReference>
<evidence type="ECO:0000259" key="1">
    <source>
        <dbReference type="PROSITE" id="PS50093"/>
    </source>
</evidence>
<dbReference type="PANTHER" id="PTHR46182:SF2">
    <property type="entry name" value="FI19480P1"/>
    <property type="match status" value="1"/>
</dbReference>
<dbReference type="SUPFAM" id="SSF49464">
    <property type="entry name" value="Carboxypeptidase regulatory domain-like"/>
    <property type="match status" value="1"/>
</dbReference>
<protein>
    <recommendedName>
        <fullName evidence="1">PKD domain-containing protein</fullName>
    </recommendedName>
</protein>
<dbReference type="SUPFAM" id="SSF49299">
    <property type="entry name" value="PKD domain"/>
    <property type="match status" value="3"/>
</dbReference>
<dbReference type="Gene3D" id="2.60.40.10">
    <property type="entry name" value="Immunoglobulins"/>
    <property type="match status" value="3"/>
</dbReference>
<dbReference type="InterPro" id="IPR013783">
    <property type="entry name" value="Ig-like_fold"/>
</dbReference>
<dbReference type="InterPro" id="IPR022409">
    <property type="entry name" value="PKD/Chitinase_dom"/>
</dbReference>
<evidence type="ECO:0000313" key="2">
    <source>
        <dbReference type="EMBL" id="OQP49217.1"/>
    </source>
</evidence>
<dbReference type="RefSeq" id="WP_014216786.1">
    <property type="nucleotide sequence ID" value="NZ_LWBO01000011.1"/>
</dbReference>